<sequence length="276" mass="29301">MADNVLGGFLRARREAVTPAEVGLPAGPRRRTPGLRRGELAELAGISVEYLTRLERGSDRHPSGQVLGALADALGFTADERVHLYRLIKASTGTACAFAASQAIELRPTVRTLLDQLEPAPACVLTAHGEVLASTAGFRRLAAATGLLDEEPVNLSRFVFGDPRARAVFPDWARVADERAAVLRTAADLGDHPAAVLAEELSIMLGAEFSRRYAAAVVLPAWTGVEHWAHPEAGPLTLGYESLPLPGTDELRLLVYLPVDRATADALAALHTGAAV</sequence>
<feature type="domain" description="HTH cro/C1-type" evidence="1">
    <location>
        <begin position="39"/>
        <end position="81"/>
    </location>
</feature>
<comment type="caution">
    <text evidence="2">The sequence shown here is derived from an EMBL/GenBank/DDBJ whole genome shotgun (WGS) entry which is preliminary data.</text>
</comment>
<proteinExistence type="predicted"/>
<reference evidence="2 3" key="1">
    <citation type="submission" date="2020-08" db="EMBL/GenBank/DDBJ databases">
        <title>Sequencing the genomes of 1000 actinobacteria strains.</title>
        <authorList>
            <person name="Klenk H.-P."/>
        </authorList>
    </citation>
    <scope>NUCLEOTIDE SEQUENCE [LARGE SCALE GENOMIC DNA]</scope>
    <source>
        <strain evidence="2 3">DSM 44230</strain>
    </source>
</reference>
<dbReference type="Proteomes" id="UP000533598">
    <property type="component" value="Unassembled WGS sequence"/>
</dbReference>
<dbReference type="PANTHER" id="PTHR35010">
    <property type="entry name" value="BLL4672 PROTEIN-RELATED"/>
    <property type="match status" value="1"/>
</dbReference>
<evidence type="ECO:0000313" key="2">
    <source>
        <dbReference type="EMBL" id="MBB4680933.1"/>
    </source>
</evidence>
<dbReference type="InterPro" id="IPR001387">
    <property type="entry name" value="Cro/C1-type_HTH"/>
</dbReference>
<organism evidence="2 3">
    <name type="scientific">Crossiella cryophila</name>
    <dbReference type="NCBI Taxonomy" id="43355"/>
    <lineage>
        <taxon>Bacteria</taxon>
        <taxon>Bacillati</taxon>
        <taxon>Actinomycetota</taxon>
        <taxon>Actinomycetes</taxon>
        <taxon>Pseudonocardiales</taxon>
        <taxon>Pseudonocardiaceae</taxon>
        <taxon>Crossiella</taxon>
    </lineage>
</organism>
<dbReference type="Gene3D" id="3.30.450.180">
    <property type="match status" value="1"/>
</dbReference>
<dbReference type="PROSITE" id="PS50943">
    <property type="entry name" value="HTH_CROC1"/>
    <property type="match status" value="1"/>
</dbReference>
<dbReference type="GO" id="GO:0003677">
    <property type="term" value="F:DNA binding"/>
    <property type="evidence" value="ECO:0007669"/>
    <property type="project" value="InterPro"/>
</dbReference>
<dbReference type="Pfam" id="PF17765">
    <property type="entry name" value="MLTR_LBD"/>
    <property type="match status" value="1"/>
</dbReference>
<dbReference type="InterPro" id="IPR041413">
    <property type="entry name" value="MLTR_LBD"/>
</dbReference>
<dbReference type="RefSeq" id="WP_185007094.1">
    <property type="nucleotide sequence ID" value="NZ_BAAAUI010000030.1"/>
</dbReference>
<evidence type="ECO:0000259" key="1">
    <source>
        <dbReference type="PROSITE" id="PS50943"/>
    </source>
</evidence>
<dbReference type="SMART" id="SM00530">
    <property type="entry name" value="HTH_XRE"/>
    <property type="match status" value="1"/>
</dbReference>
<dbReference type="InterPro" id="IPR010982">
    <property type="entry name" value="Lambda_DNA-bd_dom_sf"/>
</dbReference>
<dbReference type="AlphaFoldDB" id="A0A7W7FXR4"/>
<dbReference type="SUPFAM" id="SSF47413">
    <property type="entry name" value="lambda repressor-like DNA-binding domains"/>
    <property type="match status" value="1"/>
</dbReference>
<evidence type="ECO:0000313" key="3">
    <source>
        <dbReference type="Proteomes" id="UP000533598"/>
    </source>
</evidence>
<keyword evidence="3" id="KW-1185">Reference proteome</keyword>
<dbReference type="Gene3D" id="1.10.260.40">
    <property type="entry name" value="lambda repressor-like DNA-binding domains"/>
    <property type="match status" value="1"/>
</dbReference>
<accession>A0A7W7FXR4</accession>
<dbReference type="CDD" id="cd00093">
    <property type="entry name" value="HTH_XRE"/>
    <property type="match status" value="1"/>
</dbReference>
<name>A0A7W7FXR4_9PSEU</name>
<gene>
    <name evidence="2" type="ORF">HNR67_007051</name>
</gene>
<dbReference type="EMBL" id="JACHMH010000001">
    <property type="protein sequence ID" value="MBB4680933.1"/>
    <property type="molecule type" value="Genomic_DNA"/>
</dbReference>
<dbReference type="Pfam" id="PF13560">
    <property type="entry name" value="HTH_31"/>
    <property type="match status" value="1"/>
</dbReference>
<protein>
    <submittedName>
        <fullName evidence="2">Transcriptional regulator with XRE-family HTH domain</fullName>
    </submittedName>
</protein>